<dbReference type="Proteomes" id="UP000483379">
    <property type="component" value="Unassembled WGS sequence"/>
</dbReference>
<gene>
    <name evidence="1" type="ORF">G3446_14120</name>
</gene>
<dbReference type="AlphaFoldDB" id="A0A6M0JZP5"/>
<dbReference type="EMBL" id="JAAIJQ010000040">
    <property type="protein sequence ID" value="NEV63008.1"/>
    <property type="molecule type" value="Genomic_DNA"/>
</dbReference>
<dbReference type="Gene3D" id="3.40.50.150">
    <property type="entry name" value="Vaccinia Virus protein VP39"/>
    <property type="match status" value="1"/>
</dbReference>
<organism evidence="1 2">
    <name type="scientific">Thiorhodococcus minor</name>
    <dbReference type="NCBI Taxonomy" id="57489"/>
    <lineage>
        <taxon>Bacteria</taxon>
        <taxon>Pseudomonadati</taxon>
        <taxon>Pseudomonadota</taxon>
        <taxon>Gammaproteobacteria</taxon>
        <taxon>Chromatiales</taxon>
        <taxon>Chromatiaceae</taxon>
        <taxon>Thiorhodococcus</taxon>
    </lineage>
</organism>
<sequence>MLIGAEAVDTAVELNAYLARFGYGQGLSIQQLWAEMDRVWAEMGLDNRRPLGSQRIADFYAHPVWVLNGLFADTDPTSVRHRQAIAAFLKDACDDQARLRIADYGGGSGALARQIVDRLPGRSQIDLIEPFPSDFFRRRLGYRSEIRFHDVLSSDGYDVVIAQDVLEHVEQPIALAQRCIDATRQGGLVLFANCFYPCIQCHLPGTFYLRHTFRYVLASPALSYVGAVPGAAHVLIFRKHGEIDVAALVRRDRIARGVGPLLNLLGQFHSQMKTLGRRAGLSE</sequence>
<keyword evidence="1" id="KW-0808">Transferase</keyword>
<accession>A0A6M0JZP5</accession>
<keyword evidence="2" id="KW-1185">Reference proteome</keyword>
<dbReference type="SUPFAM" id="SSF53335">
    <property type="entry name" value="S-adenosyl-L-methionine-dependent methyltransferases"/>
    <property type="match status" value="1"/>
</dbReference>
<dbReference type="GO" id="GO:0008168">
    <property type="term" value="F:methyltransferase activity"/>
    <property type="evidence" value="ECO:0007669"/>
    <property type="project" value="UniProtKB-KW"/>
</dbReference>
<comment type="caution">
    <text evidence="1">The sequence shown here is derived from an EMBL/GenBank/DDBJ whole genome shotgun (WGS) entry which is preliminary data.</text>
</comment>
<dbReference type="InterPro" id="IPR029063">
    <property type="entry name" value="SAM-dependent_MTases_sf"/>
</dbReference>
<dbReference type="GO" id="GO:0032259">
    <property type="term" value="P:methylation"/>
    <property type="evidence" value="ECO:0007669"/>
    <property type="project" value="UniProtKB-KW"/>
</dbReference>
<keyword evidence="1" id="KW-0489">Methyltransferase</keyword>
<name>A0A6M0JZP5_9GAMM</name>
<evidence type="ECO:0000313" key="2">
    <source>
        <dbReference type="Proteomes" id="UP000483379"/>
    </source>
</evidence>
<proteinExistence type="predicted"/>
<evidence type="ECO:0000313" key="1">
    <source>
        <dbReference type="EMBL" id="NEV63008.1"/>
    </source>
</evidence>
<reference evidence="1 2" key="1">
    <citation type="submission" date="2020-02" db="EMBL/GenBank/DDBJ databases">
        <title>Genome sequences of Thiorhodococcus mannitoliphagus and Thiorhodococcus minor, purple sulfur photosynthetic bacteria in the gammaproteobacterial family, Chromatiaceae.</title>
        <authorList>
            <person name="Aviles F.A."/>
            <person name="Meyer T.E."/>
            <person name="Kyndt J.A."/>
        </authorList>
    </citation>
    <scope>NUCLEOTIDE SEQUENCE [LARGE SCALE GENOMIC DNA]</scope>
    <source>
        <strain evidence="1 2">DSM 11518</strain>
    </source>
</reference>
<dbReference type="Pfam" id="PF13489">
    <property type="entry name" value="Methyltransf_23"/>
    <property type="match status" value="1"/>
</dbReference>
<dbReference type="RefSeq" id="WP_164453474.1">
    <property type="nucleotide sequence ID" value="NZ_JAAIJQ010000040.1"/>
</dbReference>
<protein>
    <submittedName>
        <fullName evidence="1">Methyltransferase domain-containing protein</fullName>
    </submittedName>
</protein>